<comment type="caution">
    <text evidence="1">The sequence shown here is derived from an EMBL/GenBank/DDBJ whole genome shotgun (WGS) entry which is preliminary data.</text>
</comment>
<reference evidence="1" key="1">
    <citation type="submission" date="2019-12" db="EMBL/GenBank/DDBJ databases">
        <title>Genome sequencing and annotation of Brassica cretica.</title>
        <authorList>
            <person name="Studholme D.J."/>
            <person name="Sarris P."/>
        </authorList>
    </citation>
    <scope>NUCLEOTIDE SEQUENCE</scope>
    <source>
        <strain evidence="1">PFS-109/04</strain>
        <tissue evidence="1">Leaf</tissue>
    </source>
</reference>
<accession>A0A8S9QQN1</accession>
<evidence type="ECO:0000313" key="2">
    <source>
        <dbReference type="Proteomes" id="UP000712600"/>
    </source>
</evidence>
<organism evidence="1 2">
    <name type="scientific">Brassica cretica</name>
    <name type="common">Mustard</name>
    <dbReference type="NCBI Taxonomy" id="69181"/>
    <lineage>
        <taxon>Eukaryota</taxon>
        <taxon>Viridiplantae</taxon>
        <taxon>Streptophyta</taxon>
        <taxon>Embryophyta</taxon>
        <taxon>Tracheophyta</taxon>
        <taxon>Spermatophyta</taxon>
        <taxon>Magnoliopsida</taxon>
        <taxon>eudicotyledons</taxon>
        <taxon>Gunneridae</taxon>
        <taxon>Pentapetalae</taxon>
        <taxon>rosids</taxon>
        <taxon>malvids</taxon>
        <taxon>Brassicales</taxon>
        <taxon>Brassicaceae</taxon>
        <taxon>Brassiceae</taxon>
        <taxon>Brassica</taxon>
    </lineage>
</organism>
<protein>
    <submittedName>
        <fullName evidence="1">Uncharacterized protein</fullName>
    </submittedName>
</protein>
<dbReference type="EMBL" id="QGKX02000996">
    <property type="protein sequence ID" value="KAF3556182.1"/>
    <property type="molecule type" value="Genomic_DNA"/>
</dbReference>
<proteinExistence type="predicted"/>
<dbReference type="AlphaFoldDB" id="A0A8S9QQN1"/>
<gene>
    <name evidence="1" type="ORF">F2Q69_00013121</name>
</gene>
<name>A0A8S9QQN1_BRACR</name>
<evidence type="ECO:0000313" key="1">
    <source>
        <dbReference type="EMBL" id="KAF3556182.1"/>
    </source>
</evidence>
<sequence>MLHYADDPPGHASFQLHHELVLVSQPCLAAQCRPMSKARMSIGGQGRMSIDVWVGMGGRRKSSLGRRWKMNVG</sequence>
<dbReference type="Proteomes" id="UP000712600">
    <property type="component" value="Unassembled WGS sequence"/>
</dbReference>